<keyword evidence="4 5" id="KW-0040">ANK repeat</keyword>
<dbReference type="PRINTS" id="PR01415">
    <property type="entry name" value="ANKYRIN"/>
</dbReference>
<dbReference type="Pfam" id="PF13637">
    <property type="entry name" value="Ank_4"/>
    <property type="match status" value="2"/>
</dbReference>
<name>A0AAE1TSD8_9EUCA</name>
<evidence type="ECO:0000256" key="5">
    <source>
        <dbReference type="PROSITE-ProRule" id="PRU00023"/>
    </source>
</evidence>
<dbReference type="SUPFAM" id="SSF52540">
    <property type="entry name" value="P-loop containing nucleoside triphosphate hydrolases"/>
    <property type="match status" value="1"/>
</dbReference>
<sequence>MAADGVVPGRRFLCREWAWAKLWACLEQRPAAKTCGALLVGGPGTGKTALCTELVTPSTTHGRHATALHARLLAQHMCHAHLAASLSVGCFVQSLVGQLEVSPLLSGYDLKMEAAEVQAALEPRALHANPDEAFRRAVIFPLLELDPPDRTLLLVVDSIDEMDLQASVTSTPGVGIETGNKGPSRTIAELLATHHHLLPQWLLLIVTARRTSRTIIRQFAGFRKVALDDLRRGHVVRDVQQYILCRLDREPALRHHLSRETAEMLNQLHIKSNGCFLYLERVLDGVAEGWVTLREIRHIPGTLNGLYLWLCQRLYPRRHFQRVAPLLAVILAARAPLTQKELRQAVETRQPTLTDEDWSKRWSLLTRVLATEQDQRVLLFHHSFAEWLLDVKHCTQKYLVDVADGHAMLAMHLSLDAPSLNVTHIHQLALHLSRMRMDSPLQQYHLSLWMVVCGVPLDLCHDLPPPRDPRALKILMEAGAALTDDQPEEEEDEEEDEEDEEEDEAEDVGEEGPATDIRYEELEQEEDEIEEENKLEESESVPQEEGVEQPIEDENVEGVASAVRDVQLVEENVKEEDAGDEVDVAEVESSEVGVKSCDGDKEKDEEYVTMVPLPGEFVNGNSVSGRSTEGVSTGGRQSTGGRHSSTGGRHSSTGGRHSSEHSGSSSRRRERRRRRHREDPLYPYLRGGPVDQVDSGGRSLLHSAAHQGDASLVRLLLDRGAYHGLQDRAGQTPLNLAARHGHAEVVAALLTAGAHPDHADADGWTALRSAAWGGHTGVVNALLAGGTQVDLADGDGRTALRAAAWGGHEDVVAALLRHGADVNRADSEGRTPLIAAAYMGHSEIVESLLEAGADVNHEDVDGRTALSVAALCVPASEGHTSVVTTLLELGATVDHQDHDGLTPLLVAAFEGHTEVCELLLEYEGDVDHVDRSGRTPLLAAASMGHAAVVERLLFWGCYVDHIDAEGRTVLSVAAAQGSQETVRLLLDRGLDETHRDNAGWTPLHYAAFEGHCGVCEALIEAGARVNEVDNDGKHALVLAAQEGHAAVVAALLDAGANIDHTSHDGRSALRVAALEGHKDVVHLLLCRGADLHYKDADGRSTLYLLALENRLDMAKFLMENNADVESTDLEGRTPLHVTAWQGHTAMVGLLLDGGAHVDAVDREQRTPLQSAAWQGHDQVVLLLLERGATVDHTCSQGATALSIAAQEGHQESVAVLLQYGANPAHSDRCGRTAIKVALKGGHIHLARMLEESVVVKHQQQQGGVGRIAPPGCAIGPGPAPDSKPCSALLCPGLAASPAESPESTFEKRRSVASLGQHSSSKSSGNLSTSTRSSGGPRAPTPRDSHPHTLMQPHQHPLPPPAPSAPPVSAMSPVMSFTQQLQQCGRGRGRRQPPPPQPALTPLDEPASPIYASPPLSPLSDGPGGGRHFGGAGAILEDDYTVPLQHPRPPRAIPPPPPSAPQGGRHGGSSVGGVGGAGSPGSSGFTFTQDQHMRIILGTRSPEPRPRRNGIVTNPSLKAAHAKAAHLLRNGLSGRPRASPARPNGLPLKKETPL</sequence>
<feature type="repeat" description="ANK" evidence="5">
    <location>
        <begin position="762"/>
        <end position="794"/>
    </location>
</feature>
<feature type="compositionally biased region" description="Low complexity" evidence="6">
    <location>
        <begin position="1366"/>
        <end position="1384"/>
    </location>
</feature>
<evidence type="ECO:0000256" key="2">
    <source>
        <dbReference type="ARBA" id="ARBA00022737"/>
    </source>
</evidence>
<feature type="compositionally biased region" description="Pro residues" evidence="6">
    <location>
        <begin position="1445"/>
        <end position="1459"/>
    </location>
</feature>
<evidence type="ECO:0008006" key="12">
    <source>
        <dbReference type="Google" id="ProtNLM"/>
    </source>
</evidence>
<reference evidence="10" key="1">
    <citation type="submission" date="2023-11" db="EMBL/GenBank/DDBJ databases">
        <title>Genome assemblies of two species of porcelain crab, Petrolisthes cinctipes and Petrolisthes manimaculis (Anomura: Porcellanidae).</title>
        <authorList>
            <person name="Angst P."/>
        </authorList>
    </citation>
    <scope>NUCLEOTIDE SEQUENCE</scope>
    <source>
        <strain evidence="10">PB745_02</strain>
        <tissue evidence="10">Gill</tissue>
    </source>
</reference>
<dbReference type="PROSITE" id="PS50088">
    <property type="entry name" value="ANK_REPEAT"/>
    <property type="match status" value="16"/>
</dbReference>
<feature type="repeat" description="ANK" evidence="5">
    <location>
        <begin position="1031"/>
        <end position="1063"/>
    </location>
</feature>
<dbReference type="Pfam" id="PF25520">
    <property type="entry name" value="AAA_lid_TANC1"/>
    <property type="match status" value="1"/>
</dbReference>
<keyword evidence="3" id="KW-0802">TPR repeat</keyword>
<evidence type="ECO:0000313" key="10">
    <source>
        <dbReference type="EMBL" id="KAK4296493.1"/>
    </source>
</evidence>
<feature type="repeat" description="ANK" evidence="5">
    <location>
        <begin position="1130"/>
        <end position="1162"/>
    </location>
</feature>
<proteinExistence type="predicted"/>
<feature type="repeat" description="ANK" evidence="5">
    <location>
        <begin position="899"/>
        <end position="931"/>
    </location>
</feature>
<dbReference type="PROSITE" id="PS50297">
    <property type="entry name" value="ANK_REP_REGION"/>
    <property type="match status" value="15"/>
</dbReference>
<feature type="compositionally biased region" description="Acidic residues" evidence="6">
    <location>
        <begin position="545"/>
        <end position="556"/>
    </location>
</feature>
<evidence type="ECO:0000259" key="8">
    <source>
        <dbReference type="Pfam" id="PF25520"/>
    </source>
</evidence>
<feature type="region of interest" description="Disordered" evidence="6">
    <location>
        <begin position="480"/>
        <end position="557"/>
    </location>
</feature>
<feature type="compositionally biased region" description="Basic and acidic residues" evidence="6">
    <location>
        <begin position="597"/>
        <end position="606"/>
    </location>
</feature>
<dbReference type="EMBL" id="JAWZYT010003840">
    <property type="protein sequence ID" value="KAK4296493.1"/>
    <property type="molecule type" value="Genomic_DNA"/>
</dbReference>
<feature type="compositionally biased region" description="Gly residues" evidence="6">
    <location>
        <begin position="1421"/>
        <end position="1432"/>
    </location>
</feature>
<feature type="compositionally biased region" description="Acidic residues" evidence="6">
    <location>
        <begin position="577"/>
        <end position="589"/>
    </location>
</feature>
<feature type="repeat" description="ANK" evidence="5">
    <location>
        <begin position="795"/>
        <end position="827"/>
    </location>
</feature>
<dbReference type="Pfam" id="PF13191">
    <property type="entry name" value="AAA_16"/>
    <property type="match status" value="1"/>
</dbReference>
<dbReference type="InterPro" id="IPR036770">
    <property type="entry name" value="Ankyrin_rpt-contain_sf"/>
</dbReference>
<keyword evidence="2" id="KW-0677">Repeat</keyword>
<feature type="repeat" description="ANK" evidence="5">
    <location>
        <begin position="965"/>
        <end position="997"/>
    </location>
</feature>
<dbReference type="Proteomes" id="UP001292094">
    <property type="component" value="Unassembled WGS sequence"/>
</dbReference>
<feature type="repeat" description="ANK" evidence="5">
    <location>
        <begin position="696"/>
        <end position="728"/>
    </location>
</feature>
<dbReference type="Gene3D" id="1.25.40.20">
    <property type="entry name" value="Ankyrin repeat-containing domain"/>
    <property type="match status" value="7"/>
</dbReference>
<feature type="repeat" description="ANK" evidence="5">
    <location>
        <begin position="1064"/>
        <end position="1096"/>
    </location>
</feature>
<feature type="compositionally biased region" description="Gly residues" evidence="6">
    <location>
        <begin position="1463"/>
        <end position="1480"/>
    </location>
</feature>
<feature type="repeat" description="ANK" evidence="5">
    <location>
        <begin position="1163"/>
        <end position="1195"/>
    </location>
</feature>
<feature type="compositionally biased region" description="Basic residues" evidence="6">
    <location>
        <begin position="666"/>
        <end position="676"/>
    </location>
</feature>
<feature type="region of interest" description="Disordered" evidence="6">
    <location>
        <begin position="1296"/>
        <end position="1553"/>
    </location>
</feature>
<feature type="domain" description="TANC1/2-like AAA+ ATPase lid" evidence="8">
    <location>
        <begin position="229"/>
        <end position="312"/>
    </location>
</feature>
<evidence type="ECO:0000259" key="9">
    <source>
        <dbReference type="Pfam" id="PF25521"/>
    </source>
</evidence>
<comment type="caution">
    <text evidence="10">The sequence shown here is derived from an EMBL/GenBank/DDBJ whole genome shotgun (WGS) entry which is preliminary data.</text>
</comment>
<keyword evidence="11" id="KW-1185">Reference proteome</keyword>
<feature type="compositionally biased region" description="Low complexity" evidence="6">
    <location>
        <begin position="634"/>
        <end position="665"/>
    </location>
</feature>
<dbReference type="InterPro" id="IPR002110">
    <property type="entry name" value="Ankyrin_rpt"/>
</dbReference>
<feature type="compositionally biased region" description="Low complexity" evidence="6">
    <location>
        <begin position="1313"/>
        <end position="1335"/>
    </location>
</feature>
<protein>
    <recommendedName>
        <fullName evidence="12">Ankyrin repeat domain 50</fullName>
    </recommendedName>
</protein>
<feature type="domain" description="Orc1-like AAA ATPase" evidence="7">
    <location>
        <begin position="11"/>
        <end position="163"/>
    </location>
</feature>
<feature type="region of interest" description="Disordered" evidence="6">
    <location>
        <begin position="573"/>
        <end position="697"/>
    </location>
</feature>
<dbReference type="InterPro" id="IPR027417">
    <property type="entry name" value="P-loop_NTPase"/>
</dbReference>
<feature type="repeat" description="ANK" evidence="5">
    <location>
        <begin position="1097"/>
        <end position="1129"/>
    </location>
</feature>
<feature type="compositionally biased region" description="Pro residues" evidence="6">
    <location>
        <begin position="1355"/>
        <end position="1365"/>
    </location>
</feature>
<organism evidence="10 11">
    <name type="scientific">Petrolisthes manimaculis</name>
    <dbReference type="NCBI Taxonomy" id="1843537"/>
    <lineage>
        <taxon>Eukaryota</taxon>
        <taxon>Metazoa</taxon>
        <taxon>Ecdysozoa</taxon>
        <taxon>Arthropoda</taxon>
        <taxon>Crustacea</taxon>
        <taxon>Multicrustacea</taxon>
        <taxon>Malacostraca</taxon>
        <taxon>Eumalacostraca</taxon>
        <taxon>Eucarida</taxon>
        <taxon>Decapoda</taxon>
        <taxon>Pleocyemata</taxon>
        <taxon>Anomura</taxon>
        <taxon>Galatheoidea</taxon>
        <taxon>Porcellanidae</taxon>
        <taxon>Petrolisthes</taxon>
    </lineage>
</organism>
<feature type="repeat" description="ANK" evidence="5">
    <location>
        <begin position="998"/>
        <end position="1030"/>
    </location>
</feature>
<dbReference type="SUPFAM" id="SSF48403">
    <property type="entry name" value="Ankyrin repeat"/>
    <property type="match status" value="2"/>
</dbReference>
<gene>
    <name evidence="10" type="ORF">Pmani_031012</name>
</gene>
<evidence type="ECO:0000256" key="1">
    <source>
        <dbReference type="ARBA" id="ARBA00022553"/>
    </source>
</evidence>
<dbReference type="InterPro" id="IPR041664">
    <property type="entry name" value="AAA_16"/>
</dbReference>
<feature type="compositionally biased region" description="Polar residues" evidence="6">
    <location>
        <begin position="619"/>
        <end position="631"/>
    </location>
</feature>
<dbReference type="PANTHER" id="PTHR24166:SF48">
    <property type="entry name" value="PROTEIN VAPYRIN"/>
    <property type="match status" value="1"/>
</dbReference>
<feature type="repeat" description="ANK" evidence="5">
    <location>
        <begin position="729"/>
        <end position="761"/>
    </location>
</feature>
<accession>A0AAE1TSD8</accession>
<feature type="domain" description="TANC1/2-like winged helix" evidence="9">
    <location>
        <begin position="314"/>
        <end position="443"/>
    </location>
</feature>
<feature type="repeat" description="ANK" evidence="5">
    <location>
        <begin position="1196"/>
        <end position="1228"/>
    </location>
</feature>
<feature type="repeat" description="ANK" evidence="5">
    <location>
        <begin position="861"/>
        <end position="898"/>
    </location>
</feature>
<evidence type="ECO:0000256" key="4">
    <source>
        <dbReference type="ARBA" id="ARBA00023043"/>
    </source>
</evidence>
<feature type="compositionally biased region" description="Acidic residues" evidence="6">
    <location>
        <begin position="522"/>
        <end position="534"/>
    </location>
</feature>
<feature type="repeat" description="ANK" evidence="5">
    <location>
        <begin position="828"/>
        <end position="860"/>
    </location>
</feature>
<dbReference type="Pfam" id="PF12796">
    <property type="entry name" value="Ank_2"/>
    <property type="match status" value="5"/>
</dbReference>
<keyword evidence="1" id="KW-0597">Phosphoprotein</keyword>
<dbReference type="InterPro" id="IPR058056">
    <property type="entry name" value="WH_TANC1/2"/>
</dbReference>
<dbReference type="PANTHER" id="PTHR24166">
    <property type="entry name" value="ROLLING PEBBLES, ISOFORM B"/>
    <property type="match status" value="1"/>
</dbReference>
<dbReference type="InterPro" id="IPR050889">
    <property type="entry name" value="Dendritic_Spine_Reg/Scaffold"/>
</dbReference>
<dbReference type="SMART" id="SM00248">
    <property type="entry name" value="ANK"/>
    <property type="match status" value="17"/>
</dbReference>
<evidence type="ECO:0000313" key="11">
    <source>
        <dbReference type="Proteomes" id="UP001292094"/>
    </source>
</evidence>
<evidence type="ECO:0000256" key="6">
    <source>
        <dbReference type="SAM" id="MobiDB-lite"/>
    </source>
</evidence>
<feature type="compositionally biased region" description="Acidic residues" evidence="6">
    <location>
        <begin position="485"/>
        <end position="510"/>
    </location>
</feature>
<dbReference type="InterPro" id="IPR058018">
    <property type="entry name" value="AAA_lid_TANC1/2"/>
</dbReference>
<feature type="repeat" description="ANK" evidence="5">
    <location>
        <begin position="932"/>
        <end position="964"/>
    </location>
</feature>
<dbReference type="Pfam" id="PF25521">
    <property type="entry name" value="WHD_TANC1"/>
    <property type="match status" value="1"/>
</dbReference>
<evidence type="ECO:0000259" key="7">
    <source>
        <dbReference type="Pfam" id="PF13191"/>
    </source>
</evidence>
<evidence type="ECO:0000256" key="3">
    <source>
        <dbReference type="ARBA" id="ARBA00022803"/>
    </source>
</evidence>